<evidence type="ECO:0000313" key="2">
    <source>
        <dbReference type="EMBL" id="EKC44500.1"/>
    </source>
</evidence>
<dbReference type="CDD" id="cd06257">
    <property type="entry name" value="DnaJ"/>
    <property type="match status" value="1"/>
</dbReference>
<dbReference type="EMBL" id="AJWZ01011645">
    <property type="protein sequence ID" value="EKC44500.1"/>
    <property type="molecule type" value="Genomic_DNA"/>
</dbReference>
<dbReference type="AlphaFoldDB" id="K1RSM6"/>
<dbReference type="Gene3D" id="1.10.287.110">
    <property type="entry name" value="DnaJ domain"/>
    <property type="match status" value="1"/>
</dbReference>
<organism evidence="2">
    <name type="scientific">human gut metagenome</name>
    <dbReference type="NCBI Taxonomy" id="408170"/>
    <lineage>
        <taxon>unclassified sequences</taxon>
        <taxon>metagenomes</taxon>
        <taxon>organismal metagenomes</taxon>
    </lineage>
</organism>
<evidence type="ECO:0000259" key="1">
    <source>
        <dbReference type="PROSITE" id="PS50076"/>
    </source>
</evidence>
<dbReference type="SUPFAM" id="SSF46565">
    <property type="entry name" value="Chaperone J-domain"/>
    <property type="match status" value="1"/>
</dbReference>
<keyword evidence="2" id="KW-0346">Stress response</keyword>
<reference evidence="2" key="1">
    <citation type="journal article" date="2013" name="Environ. Microbiol.">
        <title>Microbiota from the distal guts of lean and obese adolescents exhibit partial functional redundancy besides clear differences in community structure.</title>
        <authorList>
            <person name="Ferrer M."/>
            <person name="Ruiz A."/>
            <person name="Lanza F."/>
            <person name="Haange S.B."/>
            <person name="Oberbach A."/>
            <person name="Till H."/>
            <person name="Bargiela R."/>
            <person name="Campoy C."/>
            <person name="Segura M.T."/>
            <person name="Richter M."/>
            <person name="von Bergen M."/>
            <person name="Seifert J."/>
            <person name="Suarez A."/>
        </authorList>
    </citation>
    <scope>NUCLEOTIDE SEQUENCE</scope>
</reference>
<gene>
    <name evidence="2" type="ORF">OBE_17449</name>
</gene>
<proteinExistence type="predicted"/>
<dbReference type="PROSITE" id="PS50076">
    <property type="entry name" value="DNAJ_2"/>
    <property type="match status" value="1"/>
</dbReference>
<dbReference type="InterPro" id="IPR001623">
    <property type="entry name" value="DnaJ_domain"/>
</dbReference>
<accession>K1RSM6</accession>
<dbReference type="PRINTS" id="PR00625">
    <property type="entry name" value="JDOMAIN"/>
</dbReference>
<name>K1RSM6_9ZZZZ</name>
<comment type="caution">
    <text evidence="2">The sequence shown here is derived from an EMBL/GenBank/DDBJ whole genome shotgun (WGS) entry which is preliminary data.</text>
</comment>
<sequence>MSYREALMILGISEPYDMIELKKAYREKAKAFHPDINFSDANNNTKMMQLVNEAYSVIKNSNQSHMEKDNDQVSKEKDKWSKFSQQEKEIIKRLCAELDILVMDAALEYENAKREGFLGTFIDWLNFKVEQFHKFMDNYDQIEELVKQIDEYKNVSFRYIVDIYLREVENGYDGSIVDLLKEKIEIQNLCQRLGKSKTELIKEYRSEFLEKEDLTFREWIKEKAQFIKLCDEAFMNPLLTMNEFIQFKSFNQYSGTINDWLKQKILCKKYKCCSEELLTKIVKYYSVNGLENELEDIIASDIREKVHKKD</sequence>
<protein>
    <submittedName>
        <fullName evidence="2">Protein containing Heat shock protein DnaJ</fullName>
    </submittedName>
</protein>
<dbReference type="InterPro" id="IPR036869">
    <property type="entry name" value="J_dom_sf"/>
</dbReference>
<feature type="domain" description="J" evidence="1">
    <location>
        <begin position="5"/>
        <end position="74"/>
    </location>
</feature>
<dbReference type="Pfam" id="PF00226">
    <property type="entry name" value="DnaJ"/>
    <property type="match status" value="1"/>
</dbReference>
<dbReference type="SMART" id="SM00271">
    <property type="entry name" value="DnaJ"/>
    <property type="match status" value="1"/>
</dbReference>